<name>A0ABS4VI53_9ACTN</name>
<dbReference type="Proteomes" id="UP001519311">
    <property type="component" value="Unassembled WGS sequence"/>
</dbReference>
<sequence>MTETVSFGVDLARAAYRAARAAAKAAPQPKRRTARQHPAVLGARAGIRCPSATRSAGW</sequence>
<evidence type="ECO:0000313" key="3">
    <source>
        <dbReference type="Proteomes" id="UP001519311"/>
    </source>
</evidence>
<gene>
    <name evidence="2" type="ORF">JOF59_006078</name>
</gene>
<evidence type="ECO:0000256" key="1">
    <source>
        <dbReference type="SAM" id="MobiDB-lite"/>
    </source>
</evidence>
<feature type="region of interest" description="Disordered" evidence="1">
    <location>
        <begin position="23"/>
        <end position="58"/>
    </location>
</feature>
<comment type="caution">
    <text evidence="2">The sequence shown here is derived from an EMBL/GenBank/DDBJ whole genome shotgun (WGS) entry which is preliminary data.</text>
</comment>
<protein>
    <submittedName>
        <fullName evidence="2">Uncharacterized protein</fullName>
    </submittedName>
</protein>
<dbReference type="RefSeq" id="WP_209471512.1">
    <property type="nucleotide sequence ID" value="NZ_BMWJ01000011.1"/>
</dbReference>
<accession>A0ABS4VI53</accession>
<proteinExistence type="predicted"/>
<evidence type="ECO:0000313" key="2">
    <source>
        <dbReference type="EMBL" id="MBP2363586.1"/>
    </source>
</evidence>
<keyword evidence="3" id="KW-1185">Reference proteome</keyword>
<reference evidence="2 3" key="1">
    <citation type="submission" date="2021-03" db="EMBL/GenBank/DDBJ databases">
        <title>Sequencing the genomes of 1000 actinobacteria strains.</title>
        <authorList>
            <person name="Klenk H.-P."/>
        </authorList>
    </citation>
    <scope>NUCLEOTIDE SEQUENCE [LARGE SCALE GENOMIC DNA]</scope>
    <source>
        <strain evidence="2 3">DSM 40843</strain>
    </source>
</reference>
<organism evidence="2 3">
    <name type="scientific">Streptomyces clavifer</name>
    <dbReference type="NCBI Taxonomy" id="68188"/>
    <lineage>
        <taxon>Bacteria</taxon>
        <taxon>Bacillati</taxon>
        <taxon>Actinomycetota</taxon>
        <taxon>Actinomycetes</taxon>
        <taxon>Kitasatosporales</taxon>
        <taxon>Streptomycetaceae</taxon>
        <taxon>Streptomyces</taxon>
    </lineage>
</organism>
<dbReference type="EMBL" id="JAGINS010000002">
    <property type="protein sequence ID" value="MBP2363586.1"/>
    <property type="molecule type" value="Genomic_DNA"/>
</dbReference>